<reference evidence="3" key="1">
    <citation type="journal article" date="2019" name="Int. J. Syst. Evol. Microbiol.">
        <title>The Global Catalogue of Microorganisms (GCM) 10K type strain sequencing project: providing services to taxonomists for standard genome sequencing and annotation.</title>
        <authorList>
            <consortium name="The Broad Institute Genomics Platform"/>
            <consortium name="The Broad Institute Genome Sequencing Center for Infectious Disease"/>
            <person name="Wu L."/>
            <person name="Ma J."/>
        </authorList>
    </citation>
    <scope>NUCLEOTIDE SEQUENCE [LARGE SCALE GENOMIC DNA]</scope>
    <source>
        <strain evidence="3">CCUG 61696</strain>
    </source>
</reference>
<keyword evidence="2" id="KW-0282">Flagellum</keyword>
<evidence type="ECO:0000313" key="3">
    <source>
        <dbReference type="Proteomes" id="UP001597171"/>
    </source>
</evidence>
<organism evidence="2 3">
    <name type="scientific">Methylopila musalis</name>
    <dbReference type="NCBI Taxonomy" id="1134781"/>
    <lineage>
        <taxon>Bacteria</taxon>
        <taxon>Pseudomonadati</taxon>
        <taxon>Pseudomonadota</taxon>
        <taxon>Alphaproteobacteria</taxon>
        <taxon>Hyphomicrobiales</taxon>
        <taxon>Methylopilaceae</taxon>
        <taxon>Methylopila</taxon>
    </lineage>
</organism>
<dbReference type="EMBL" id="JBHTMX010000342">
    <property type="protein sequence ID" value="MFD1333795.1"/>
    <property type="molecule type" value="Genomic_DNA"/>
</dbReference>
<proteinExistence type="predicted"/>
<sequence length="88" mass="8532">AGGAGMAPIALGADGTPSLAGPDQPALAGPSGGGNVAVAGANGSANMIAAAEIAGRVQQESVQRIGDLVRGNPNETVSIIRQWMQEPA</sequence>
<keyword evidence="2" id="KW-0969">Cilium</keyword>
<name>A0ABW3ZCG3_9HYPH</name>
<gene>
    <name evidence="2" type="ORF">ACFQ4O_17460</name>
</gene>
<evidence type="ECO:0000313" key="2">
    <source>
        <dbReference type="EMBL" id="MFD1333795.1"/>
    </source>
</evidence>
<feature type="non-terminal residue" evidence="2">
    <location>
        <position position="1"/>
    </location>
</feature>
<comment type="caution">
    <text evidence="2">The sequence shown here is derived from an EMBL/GenBank/DDBJ whole genome shotgun (WGS) entry which is preliminary data.</text>
</comment>
<evidence type="ECO:0000256" key="1">
    <source>
        <dbReference type="SAM" id="MobiDB-lite"/>
    </source>
</evidence>
<keyword evidence="2" id="KW-0966">Cell projection</keyword>
<protein>
    <submittedName>
        <fullName evidence="2">Flagellar M-ring protein FliF</fullName>
    </submittedName>
</protein>
<feature type="region of interest" description="Disordered" evidence="1">
    <location>
        <begin position="1"/>
        <end position="32"/>
    </location>
</feature>
<dbReference type="Proteomes" id="UP001597171">
    <property type="component" value="Unassembled WGS sequence"/>
</dbReference>
<keyword evidence="3" id="KW-1185">Reference proteome</keyword>
<accession>A0ABW3ZCG3</accession>